<protein>
    <submittedName>
        <fullName evidence="1">Uncharacterized protein</fullName>
    </submittedName>
</protein>
<dbReference type="EMBL" id="CABWMH010000034">
    <property type="protein sequence ID" value="VXC37385.1"/>
    <property type="molecule type" value="Genomic_DNA"/>
</dbReference>
<reference evidence="1 2" key="1">
    <citation type="submission" date="2019-10" db="EMBL/GenBank/DDBJ databases">
        <authorList>
            <person name="Karimi E."/>
        </authorList>
    </citation>
    <scope>NUCLEOTIDE SEQUENCE [LARGE SCALE GENOMIC DNA]</scope>
    <source>
        <strain evidence="1">Pantoea sp. 111</strain>
    </source>
</reference>
<organism evidence="1 2">
    <name type="scientific">Pantoea brenneri</name>
    <dbReference type="NCBI Taxonomy" id="472694"/>
    <lineage>
        <taxon>Bacteria</taxon>
        <taxon>Pseudomonadati</taxon>
        <taxon>Pseudomonadota</taxon>
        <taxon>Gammaproteobacteria</taxon>
        <taxon>Enterobacterales</taxon>
        <taxon>Erwiniaceae</taxon>
        <taxon>Pantoea</taxon>
    </lineage>
</organism>
<dbReference type="Proteomes" id="UP000433737">
    <property type="component" value="Unassembled WGS sequence"/>
</dbReference>
<evidence type="ECO:0000313" key="2">
    <source>
        <dbReference type="Proteomes" id="UP000433737"/>
    </source>
</evidence>
<name>A0AAX3JA62_9GAMM</name>
<dbReference type="RefSeq" id="WP_159222835.1">
    <property type="nucleotide sequence ID" value="NZ_LR733469.1"/>
</dbReference>
<proteinExistence type="predicted"/>
<comment type="caution">
    <text evidence="1">The sequence shown here is derived from an EMBL/GenBank/DDBJ whole genome shotgun (WGS) entry which is preliminary data.</text>
</comment>
<accession>A0AAX3JA62</accession>
<sequence length="120" mass="13251">MKAFNDDLPVTQEEIDRVLGKCCHITLNTGAEALYINGNFVTDAYPGEPPLLNLARSIAAASGHNLCCFVVPEPDNEEWPWNDVVDQLVLLARKNPPQHSIPETPAVPRGLLARLLCNRH</sequence>
<evidence type="ECO:0000313" key="1">
    <source>
        <dbReference type="EMBL" id="VXC37385.1"/>
    </source>
</evidence>
<dbReference type="AlphaFoldDB" id="A0AAX3JA62"/>
<gene>
    <name evidence="1" type="ORF">PANT111_40078</name>
</gene>